<dbReference type="AlphaFoldDB" id="A0A521AXJ5"/>
<name>A0A521AXJ5_SACCC</name>
<gene>
    <name evidence="1" type="ORF">SAMN06265379_101510</name>
</gene>
<reference evidence="1 2" key="1">
    <citation type="submission" date="2017-05" db="EMBL/GenBank/DDBJ databases">
        <authorList>
            <person name="Varghese N."/>
            <person name="Submissions S."/>
        </authorList>
    </citation>
    <scope>NUCLEOTIDE SEQUENCE [LARGE SCALE GENOMIC DNA]</scope>
    <source>
        <strain evidence="1 2">DSM 27040</strain>
    </source>
</reference>
<evidence type="ECO:0008006" key="3">
    <source>
        <dbReference type="Google" id="ProtNLM"/>
    </source>
</evidence>
<sequence>MPKIYDTPPQYIADEINKLRIRLDTTIPGKQDDNILIATWNIRAFGKLTSKWVAEPKDSPKRVFAFLTLYYRNN</sequence>
<dbReference type="EMBL" id="FXTB01000001">
    <property type="protein sequence ID" value="SMO39524.1"/>
    <property type="molecule type" value="Genomic_DNA"/>
</dbReference>
<organism evidence="1 2">
    <name type="scientific">Saccharicrinis carchari</name>
    <dbReference type="NCBI Taxonomy" id="1168039"/>
    <lineage>
        <taxon>Bacteria</taxon>
        <taxon>Pseudomonadati</taxon>
        <taxon>Bacteroidota</taxon>
        <taxon>Bacteroidia</taxon>
        <taxon>Marinilabiliales</taxon>
        <taxon>Marinilabiliaceae</taxon>
        <taxon>Saccharicrinis</taxon>
    </lineage>
</organism>
<proteinExistence type="predicted"/>
<evidence type="ECO:0000313" key="2">
    <source>
        <dbReference type="Proteomes" id="UP000319040"/>
    </source>
</evidence>
<keyword evidence="2" id="KW-1185">Reference proteome</keyword>
<evidence type="ECO:0000313" key="1">
    <source>
        <dbReference type="EMBL" id="SMO39524.1"/>
    </source>
</evidence>
<accession>A0A521AXJ5</accession>
<dbReference type="Proteomes" id="UP000319040">
    <property type="component" value="Unassembled WGS sequence"/>
</dbReference>
<dbReference type="RefSeq" id="WP_221929336.1">
    <property type="nucleotide sequence ID" value="NZ_FXTB01000001.1"/>
</dbReference>
<protein>
    <recommendedName>
        <fullName evidence="3">Endonuclease/Exonuclease/phosphatase family protein</fullName>
    </recommendedName>
</protein>